<dbReference type="RefSeq" id="WP_080142212.1">
    <property type="nucleotide sequence ID" value="NZ_JACMSE010000007.1"/>
</dbReference>
<comment type="similarity">
    <text evidence="7 10">Belongs to the fluoride channel Fluc/FEX (TC 1.A.43) family.</text>
</comment>
<keyword evidence="6 10" id="KW-0407">Ion channel</keyword>
<dbReference type="PANTHER" id="PTHR28259:SF1">
    <property type="entry name" value="FLUORIDE EXPORT PROTEIN 1-RELATED"/>
    <property type="match status" value="1"/>
</dbReference>
<feature type="transmembrane region" description="Helical" evidence="10">
    <location>
        <begin position="36"/>
        <end position="57"/>
    </location>
</feature>
<evidence type="ECO:0000256" key="9">
    <source>
        <dbReference type="ARBA" id="ARBA00049940"/>
    </source>
</evidence>
<gene>
    <name evidence="10" type="primary">fluC</name>
    <name evidence="10" type="synonym">crcB</name>
    <name evidence="11" type="ORF">H7313_10365</name>
</gene>
<evidence type="ECO:0000256" key="8">
    <source>
        <dbReference type="ARBA" id="ARBA00035585"/>
    </source>
</evidence>
<keyword evidence="12" id="KW-1185">Reference proteome</keyword>
<dbReference type="GO" id="GO:0046872">
    <property type="term" value="F:metal ion binding"/>
    <property type="evidence" value="ECO:0007669"/>
    <property type="project" value="UniProtKB-KW"/>
</dbReference>
<sequence>MIAAVLAVGLGGALGAVTRAWCTDHVGPHLPEQLPWATLGINVVACFAIGIVAHVVMDSLVQTMICVGFLGGFSTMSTMCYEAVGYFMKGDYRRCFGYLAVSYATALGATALGFAVAAALS</sequence>
<dbReference type="GO" id="GO:0140114">
    <property type="term" value="P:cellular detoxification of fluoride"/>
    <property type="evidence" value="ECO:0007669"/>
    <property type="project" value="UniProtKB-UniRule"/>
</dbReference>
<keyword evidence="10" id="KW-0479">Metal-binding</keyword>
<feature type="binding site" evidence="10">
    <location>
        <position position="74"/>
    </location>
    <ligand>
        <name>Na(+)</name>
        <dbReference type="ChEBI" id="CHEBI:29101"/>
        <note>structural</note>
    </ligand>
</feature>
<dbReference type="Proteomes" id="UP000587396">
    <property type="component" value="Unassembled WGS sequence"/>
</dbReference>
<dbReference type="GO" id="GO:0062054">
    <property type="term" value="F:fluoride channel activity"/>
    <property type="evidence" value="ECO:0007669"/>
    <property type="project" value="UniProtKB-UniRule"/>
</dbReference>
<dbReference type="EMBL" id="JACMSE010000007">
    <property type="protein sequence ID" value="MBC2889740.1"/>
    <property type="molecule type" value="Genomic_DNA"/>
</dbReference>
<comment type="catalytic activity">
    <reaction evidence="8">
        <text>fluoride(in) = fluoride(out)</text>
        <dbReference type="Rhea" id="RHEA:76159"/>
        <dbReference type="ChEBI" id="CHEBI:17051"/>
    </reaction>
    <physiologicalReaction direction="left-to-right" evidence="8">
        <dbReference type="Rhea" id="RHEA:76160"/>
    </physiologicalReaction>
</comment>
<evidence type="ECO:0000256" key="1">
    <source>
        <dbReference type="ARBA" id="ARBA00004651"/>
    </source>
</evidence>
<name>A0A842JKT6_9ACTN</name>
<evidence type="ECO:0000256" key="4">
    <source>
        <dbReference type="ARBA" id="ARBA00022989"/>
    </source>
</evidence>
<protein>
    <recommendedName>
        <fullName evidence="10">Fluoride-specific ion channel FluC</fullName>
    </recommendedName>
</protein>
<dbReference type="HAMAP" id="MF_00454">
    <property type="entry name" value="FluC"/>
    <property type="match status" value="1"/>
</dbReference>
<organism evidence="11 12">
    <name type="scientific">Gordonibacter massiliensis</name>
    <name type="common">ex Traore et al. 2017</name>
    <dbReference type="NCBI Taxonomy" id="1841863"/>
    <lineage>
        <taxon>Bacteria</taxon>
        <taxon>Bacillati</taxon>
        <taxon>Actinomycetota</taxon>
        <taxon>Coriobacteriia</taxon>
        <taxon>Eggerthellales</taxon>
        <taxon>Eggerthellaceae</taxon>
        <taxon>Gordonibacter</taxon>
    </lineage>
</organism>
<comment type="caution">
    <text evidence="10">Lacks conserved residue(s) required for the propagation of feature annotation.</text>
</comment>
<dbReference type="Pfam" id="PF02537">
    <property type="entry name" value="CRCB"/>
    <property type="match status" value="1"/>
</dbReference>
<comment type="subcellular location">
    <subcellularLocation>
        <location evidence="1 10">Cell membrane</location>
        <topology evidence="1 10">Multi-pass membrane protein</topology>
    </subcellularLocation>
</comment>
<evidence type="ECO:0000256" key="6">
    <source>
        <dbReference type="ARBA" id="ARBA00023303"/>
    </source>
</evidence>
<keyword evidence="2 10" id="KW-1003">Cell membrane</keyword>
<keyword evidence="3 10" id="KW-0812">Transmembrane</keyword>
<comment type="function">
    <text evidence="9 10">Fluoride-specific ion channel. Important for reducing fluoride concentration in the cell, thus reducing its toxicity.</text>
</comment>
<feature type="transmembrane region" description="Helical" evidence="10">
    <location>
        <begin position="96"/>
        <end position="120"/>
    </location>
</feature>
<dbReference type="PANTHER" id="PTHR28259">
    <property type="entry name" value="FLUORIDE EXPORT PROTEIN 1-RELATED"/>
    <property type="match status" value="1"/>
</dbReference>
<keyword evidence="4 10" id="KW-1133">Transmembrane helix</keyword>
<evidence type="ECO:0000256" key="3">
    <source>
        <dbReference type="ARBA" id="ARBA00022692"/>
    </source>
</evidence>
<comment type="caution">
    <text evidence="11">The sequence shown here is derived from an EMBL/GenBank/DDBJ whole genome shotgun (WGS) entry which is preliminary data.</text>
</comment>
<keyword evidence="10" id="KW-0915">Sodium</keyword>
<dbReference type="GO" id="GO:0005886">
    <property type="term" value="C:plasma membrane"/>
    <property type="evidence" value="ECO:0007669"/>
    <property type="project" value="UniProtKB-SubCell"/>
</dbReference>
<evidence type="ECO:0000256" key="5">
    <source>
        <dbReference type="ARBA" id="ARBA00023136"/>
    </source>
</evidence>
<keyword evidence="5 10" id="KW-0472">Membrane</keyword>
<feature type="binding site" evidence="10">
    <location>
        <position position="71"/>
    </location>
    <ligand>
        <name>Na(+)</name>
        <dbReference type="ChEBI" id="CHEBI:29101"/>
        <note>structural</note>
    </ligand>
</feature>
<dbReference type="InterPro" id="IPR003691">
    <property type="entry name" value="FluC"/>
</dbReference>
<dbReference type="AlphaFoldDB" id="A0A842JKT6"/>
<evidence type="ECO:0000256" key="2">
    <source>
        <dbReference type="ARBA" id="ARBA00022475"/>
    </source>
</evidence>
<accession>A0A842JKT6</accession>
<evidence type="ECO:0000313" key="12">
    <source>
        <dbReference type="Proteomes" id="UP000587396"/>
    </source>
</evidence>
<keyword evidence="10" id="KW-0406">Ion transport</keyword>
<reference evidence="11 12" key="1">
    <citation type="submission" date="2020-08" db="EMBL/GenBank/DDBJ databases">
        <authorList>
            <person name="Liu C."/>
            <person name="Sun Q."/>
        </authorList>
    </citation>
    <scope>NUCLEOTIDE SEQUENCE [LARGE SCALE GENOMIC DNA]</scope>
    <source>
        <strain evidence="11 12">N22</strain>
    </source>
</reference>
<comment type="activity regulation">
    <text evidence="10">Na(+) is not transported, but it plays an essential structural role and its presence is essential for fluoride channel function.</text>
</comment>
<evidence type="ECO:0000256" key="10">
    <source>
        <dbReference type="HAMAP-Rule" id="MF_00454"/>
    </source>
</evidence>
<evidence type="ECO:0000313" key="11">
    <source>
        <dbReference type="EMBL" id="MBC2889740.1"/>
    </source>
</evidence>
<evidence type="ECO:0000256" key="7">
    <source>
        <dbReference type="ARBA" id="ARBA00035120"/>
    </source>
</evidence>
<proteinExistence type="inferred from homology"/>
<keyword evidence="10" id="KW-0813">Transport</keyword>